<sequence>MNKKDKIRDSIQKIGIVAIVVSNRSKNASLVNRILSEHSEIILGRLGLPRKEEDIGVITLIVEGDTDSIGSMTGKLGNIKGVSVKSLLIPIKKE</sequence>
<reference evidence="3 4" key="1">
    <citation type="submission" date="2018-01" db="EMBL/GenBank/DDBJ databases">
        <title>Metagenomic assembled genomes from two thermal pools in the Uzon Caldera, Kamchatka, Russia.</title>
        <authorList>
            <person name="Wilkins L."/>
            <person name="Ettinger C."/>
        </authorList>
    </citation>
    <scope>NUCLEOTIDE SEQUENCE [LARGE SCALE GENOMIC DNA]</scope>
    <source>
        <strain evidence="2">ARK-04</strain>
        <strain evidence="1">ZAV-08</strain>
    </source>
</reference>
<accession>A0A2N7Q7Z0</accession>
<dbReference type="Proteomes" id="UP000235460">
    <property type="component" value="Unassembled WGS sequence"/>
</dbReference>
<dbReference type="Gene3D" id="3.30.70.1150">
    <property type="entry name" value="ACT-like. Chain A, domain 2"/>
    <property type="match status" value="1"/>
</dbReference>
<dbReference type="NCBIfam" id="TIGR03959">
    <property type="entry name" value="hyd_TM1266"/>
    <property type="match status" value="1"/>
</dbReference>
<comment type="caution">
    <text evidence="2">The sequence shown here is derived from an EMBL/GenBank/DDBJ whole genome shotgun (WGS) entry which is preliminary data.</text>
</comment>
<dbReference type="Proteomes" id="UP000235619">
    <property type="component" value="Unassembled WGS sequence"/>
</dbReference>
<name>A0A2N7Q7Z0_9BACT</name>
<dbReference type="SUPFAM" id="SSF55021">
    <property type="entry name" value="ACT-like"/>
    <property type="match status" value="1"/>
</dbReference>
<evidence type="ECO:0000313" key="4">
    <source>
        <dbReference type="Proteomes" id="UP000235619"/>
    </source>
</evidence>
<dbReference type="Pfam" id="PF21699">
    <property type="entry name" value="TM1266-like"/>
    <property type="match status" value="1"/>
</dbReference>
<organism evidence="2 4">
    <name type="scientific">Thermodesulfobacterium geofontis</name>
    <dbReference type="NCBI Taxonomy" id="1295609"/>
    <lineage>
        <taxon>Bacteria</taxon>
        <taxon>Pseudomonadati</taxon>
        <taxon>Thermodesulfobacteriota</taxon>
        <taxon>Thermodesulfobacteria</taxon>
        <taxon>Thermodesulfobacteriales</taxon>
        <taxon>Thermodesulfobacteriaceae</taxon>
        <taxon>Thermodesulfobacterium</taxon>
    </lineage>
</organism>
<dbReference type="InterPro" id="IPR027271">
    <property type="entry name" value="Acetolactate_synth/TF_NikR_C"/>
</dbReference>
<evidence type="ECO:0000313" key="3">
    <source>
        <dbReference type="Proteomes" id="UP000235460"/>
    </source>
</evidence>
<proteinExistence type="predicted"/>
<dbReference type="InterPro" id="IPR023860">
    <property type="entry name" value="FeFe-hyd_TM1266"/>
</dbReference>
<dbReference type="AlphaFoldDB" id="A0A2N7Q7Z0"/>
<gene>
    <name evidence="2" type="ORF">C0169_06695</name>
    <name evidence="1" type="ORF">C0190_07150</name>
</gene>
<evidence type="ECO:0000313" key="1">
    <source>
        <dbReference type="EMBL" id="PMP65025.1"/>
    </source>
</evidence>
<evidence type="ECO:0000313" key="2">
    <source>
        <dbReference type="EMBL" id="PMP94313.1"/>
    </source>
</evidence>
<dbReference type="EMBL" id="PNIK01000105">
    <property type="protein sequence ID" value="PMP65025.1"/>
    <property type="molecule type" value="Genomic_DNA"/>
</dbReference>
<dbReference type="InterPro" id="IPR045865">
    <property type="entry name" value="ACT-like_dom_sf"/>
</dbReference>
<dbReference type="EMBL" id="PNJD01000412">
    <property type="protein sequence ID" value="PMP94313.1"/>
    <property type="molecule type" value="Genomic_DNA"/>
</dbReference>
<protein>
    <submittedName>
        <fullName evidence="2">CopG family transcriptional regulator</fullName>
    </submittedName>
</protein>